<dbReference type="Proteomes" id="UP000246078">
    <property type="component" value="Unassembled WGS sequence"/>
</dbReference>
<dbReference type="VEuPathDB" id="TriTrypDB:TCSYLVIO_001603"/>
<evidence type="ECO:0000313" key="5">
    <source>
        <dbReference type="EMBL" id="PWU86397.1"/>
    </source>
</evidence>
<dbReference type="VEuPathDB" id="TriTrypDB:TcYC6_0042920"/>
<feature type="coiled-coil region" evidence="3">
    <location>
        <begin position="319"/>
        <end position="373"/>
    </location>
</feature>
<dbReference type="InterPro" id="IPR036028">
    <property type="entry name" value="SH3-like_dom_sf"/>
</dbReference>
<dbReference type="InterPro" id="IPR001452">
    <property type="entry name" value="SH3_domain"/>
</dbReference>
<dbReference type="VEuPathDB" id="TriTrypDB:BCY84_00710"/>
<dbReference type="Pfam" id="PF00018">
    <property type="entry name" value="SH3_1"/>
    <property type="match status" value="1"/>
</dbReference>
<dbReference type="VEuPathDB" id="TriTrypDB:ECC02_002977"/>
<feature type="coiled-coil region" evidence="3">
    <location>
        <begin position="155"/>
        <end position="189"/>
    </location>
</feature>
<gene>
    <name evidence="5" type="ORF">C3747_547g10</name>
</gene>
<dbReference type="VEuPathDB" id="TriTrypDB:TcG_01926"/>
<dbReference type="AlphaFoldDB" id="A0A2V2UPX8"/>
<dbReference type="VEuPathDB" id="TriTrypDB:TcCLB.504149.150"/>
<dbReference type="Gene3D" id="2.30.30.40">
    <property type="entry name" value="SH3 Domains"/>
    <property type="match status" value="1"/>
</dbReference>
<dbReference type="VEuPathDB" id="TriTrypDB:TcCL_ESM01707"/>
<feature type="domain" description="SH3" evidence="4">
    <location>
        <begin position="1"/>
        <end position="59"/>
    </location>
</feature>
<evidence type="ECO:0000256" key="3">
    <source>
        <dbReference type="SAM" id="Coils"/>
    </source>
</evidence>
<dbReference type="VEuPathDB" id="TriTrypDB:TcBrA4_0090810"/>
<dbReference type="EMBL" id="PRFC01000547">
    <property type="protein sequence ID" value="PWU86397.1"/>
    <property type="molecule type" value="Genomic_DNA"/>
</dbReference>
<evidence type="ECO:0000313" key="6">
    <source>
        <dbReference type="Proteomes" id="UP000246078"/>
    </source>
</evidence>
<name>A0A2V2UPX8_TRYCR</name>
<dbReference type="VEuPathDB" id="TriTrypDB:C4B63_12g258"/>
<dbReference type="VEuPathDB" id="TriTrypDB:Tc_MARK_4076"/>
<dbReference type="SMART" id="SM00326">
    <property type="entry name" value="SH3"/>
    <property type="match status" value="1"/>
</dbReference>
<keyword evidence="1 2" id="KW-0728">SH3 domain</keyword>
<dbReference type="VEuPathDB" id="TriTrypDB:TCDM_00732"/>
<protein>
    <recommendedName>
        <fullName evidence="4">SH3 domain-containing protein</fullName>
    </recommendedName>
</protein>
<dbReference type="SUPFAM" id="SSF50044">
    <property type="entry name" value="SH3-domain"/>
    <property type="match status" value="1"/>
</dbReference>
<evidence type="ECO:0000256" key="2">
    <source>
        <dbReference type="PROSITE-ProRule" id="PRU00192"/>
    </source>
</evidence>
<evidence type="ECO:0000256" key="1">
    <source>
        <dbReference type="ARBA" id="ARBA00022443"/>
    </source>
</evidence>
<dbReference type="PROSITE" id="PS50002">
    <property type="entry name" value="SH3"/>
    <property type="match status" value="1"/>
</dbReference>
<organism evidence="5 6">
    <name type="scientific">Trypanosoma cruzi</name>
    <dbReference type="NCBI Taxonomy" id="5693"/>
    <lineage>
        <taxon>Eukaryota</taxon>
        <taxon>Discoba</taxon>
        <taxon>Euglenozoa</taxon>
        <taxon>Kinetoplastea</taxon>
        <taxon>Metakinetoplastina</taxon>
        <taxon>Trypanosomatida</taxon>
        <taxon>Trypanosomatidae</taxon>
        <taxon>Trypanosoma</taxon>
        <taxon>Schizotrypanum</taxon>
    </lineage>
</organism>
<comment type="caution">
    <text evidence="5">The sequence shown here is derived from an EMBL/GenBank/DDBJ whole genome shotgun (WGS) entry which is preliminary data.</text>
</comment>
<proteinExistence type="predicted"/>
<sequence>MRVCQATHDYINGGRHYLPLCREDVLFILEEHPSGWWTAQNVKGEKGIVPSTFLREFVICPPFEVLLHEHSLILTAKRFSVDLSSHAPAPLNKGEVLLQWETPCEKTALTELERGIGDLLVQRETVRQVLRESLNDLDRNTREPFNDEGNCKKNAVFLETKLATLRQRMNLLEAHRKQLKSALRSLRDNVLLTKCRAPVRLIGRVREFLGEEPVPTSRIPPYLNSLHDQLERLHGDVRAGEERLFLLSKNIHELECSCQEAKELLSYRISLRNSKIRAFLKFWSEKAEVAKEKYLHRKLQSLHLESLHQEEELRLRQLMQKRRAKYMEAEDECRHWKEKTKQTQFFLEEKATLDQLNQAIQQVTEEERVWRKKLLSTRINVQEPNTRGEEEGKD</sequence>
<reference evidence="5 6" key="1">
    <citation type="journal article" date="2018" name="Microb. Genom.">
        <title>Expanding an expanded genome: long-read sequencing of Trypanosoma cruzi.</title>
        <authorList>
            <person name="Berna L."/>
            <person name="Rodriguez M."/>
            <person name="Chiribao M.L."/>
            <person name="Parodi-Talice A."/>
            <person name="Pita S."/>
            <person name="Rijo G."/>
            <person name="Alvarez-Valin F."/>
            <person name="Robello C."/>
        </authorList>
    </citation>
    <scope>NUCLEOTIDE SEQUENCE [LARGE SCALE GENOMIC DNA]</scope>
    <source>
        <strain evidence="5 6">TCC</strain>
    </source>
</reference>
<dbReference type="CDD" id="cd00174">
    <property type="entry name" value="SH3"/>
    <property type="match status" value="1"/>
</dbReference>
<dbReference type="VEuPathDB" id="TriTrypDB:C3747_547g10"/>
<keyword evidence="3" id="KW-0175">Coiled coil</keyword>
<evidence type="ECO:0000259" key="4">
    <source>
        <dbReference type="PROSITE" id="PS50002"/>
    </source>
</evidence>
<accession>A0A2V2UPX8</accession>